<keyword evidence="16" id="KW-1185">Reference proteome</keyword>
<keyword evidence="7 8" id="KW-0694">RNA-binding</keyword>
<sequence>MDLSGGSLIPIGRPPDFAPDARRRLQSVRCGGAKRKLADGTAGKPSGVPDAAMILSAASQNLTANVAQDLSKFFDTVDWQLMRLFYETVLSMVVNPDGSKTMPDGTLVPADAEEQKLREDTAGMMRESRESVCGGYHCDMVSTNLAFLLWLSSLVVPRFWDLGPNYVPLLALGAFANFFAAATTRFNDSGMSSGLSFFLPPFFMVSPLVLLLGGIPTMLWAGAVCGHAAAGLPLLGAALLSCFVVLQGVFFLDCWVWVPQTGYLGGAGSSEDFGSSYPRAGFLPATFAASFLVSLAAAWGLNATELQALALAVLVVGLCLLRLFCGPLALTRLTQRIPSFSWPSLTRARERRKKQEELEAKAKAEKEAAEEEKKKRAAEAAAAKEREAQERKKALEELEDADREEELKKLEEELAREEEVRLQKEHEEEELEEEERDKALLEEMGYDEDDVEELTEAFRTFDKDGNGFIDKKELAAVMASFGEEYDDEELDEMMQEADTDADGKINYVEFAKMMLSCGHEIDQCRVAELLTRSERPVKQHFRREDGRKMPRDWLEVFQGWLQAARFPACSAELKKERTNRRKAKAEKVEKEEPAAEPEPWVCPECEQENPPEEAACAACEAPRPVVADARFENFAVGLVQSCEPVPGKDKLKKLEVDVGDAEPLKIVTNASNVKDGSRVVVAKVGAIIEGEPLKKATVGGCPSEGMLCVRRAIGGICLCRIGLFSD</sequence>
<dbReference type="PROSITE" id="PS00018">
    <property type="entry name" value="EF_HAND_1"/>
    <property type="match status" value="2"/>
</dbReference>
<dbReference type="Pfam" id="PF13499">
    <property type="entry name" value="EF-hand_7"/>
    <property type="match status" value="1"/>
</dbReference>
<evidence type="ECO:0000259" key="12">
    <source>
        <dbReference type="PROSITE" id="PS50199"/>
    </source>
</evidence>
<evidence type="ECO:0000256" key="10">
    <source>
        <dbReference type="SAM" id="MobiDB-lite"/>
    </source>
</evidence>
<dbReference type="InterPro" id="IPR050145">
    <property type="entry name" value="Centrin_CML-like"/>
</dbReference>
<dbReference type="PROSITE" id="PS50222">
    <property type="entry name" value="EF_HAND_2"/>
    <property type="match status" value="2"/>
</dbReference>
<keyword evidence="2" id="KW-0479">Metal-binding</keyword>
<keyword evidence="11" id="KW-1133">Transmembrane helix</keyword>
<evidence type="ECO:0000256" key="11">
    <source>
        <dbReference type="SAM" id="Phobius"/>
    </source>
</evidence>
<dbReference type="SUPFAM" id="SSF50249">
    <property type="entry name" value="Nucleic acid-binding proteins"/>
    <property type="match status" value="1"/>
</dbReference>
<gene>
    <name evidence="15" type="ORF">EVOR1521_LOCUS910</name>
</gene>
<dbReference type="PANTHER" id="PTHR23050">
    <property type="entry name" value="CALCIUM BINDING PROTEIN"/>
    <property type="match status" value="1"/>
</dbReference>
<dbReference type="SUPFAM" id="SSF47473">
    <property type="entry name" value="EF-hand"/>
    <property type="match status" value="1"/>
</dbReference>
<dbReference type="InterPro" id="IPR002048">
    <property type="entry name" value="EF_hand_dom"/>
</dbReference>
<feature type="transmembrane region" description="Helical" evidence="11">
    <location>
        <begin position="166"/>
        <end position="186"/>
    </location>
</feature>
<keyword evidence="1 8" id="KW-0820">tRNA-binding</keyword>
<dbReference type="Gene3D" id="4.10.1060.10">
    <property type="entry name" value="Zinc finger, RanBP2-type"/>
    <property type="match status" value="1"/>
</dbReference>
<evidence type="ECO:0000256" key="3">
    <source>
        <dbReference type="ARBA" id="ARBA00022737"/>
    </source>
</evidence>
<feature type="transmembrane region" description="Helical" evidence="11">
    <location>
        <begin position="234"/>
        <end position="258"/>
    </location>
</feature>
<dbReference type="InterPro" id="IPR033714">
    <property type="entry name" value="tRNA_bind_bactPheRS"/>
</dbReference>
<dbReference type="PROSITE" id="PS50199">
    <property type="entry name" value="ZF_RANBP2_2"/>
    <property type="match status" value="1"/>
</dbReference>
<feature type="transmembrane region" description="Helical" evidence="11">
    <location>
        <begin position="279"/>
        <end position="301"/>
    </location>
</feature>
<dbReference type="AlphaFoldDB" id="A0AA36MJ90"/>
<dbReference type="CDD" id="cd00051">
    <property type="entry name" value="EFh"/>
    <property type="match status" value="1"/>
</dbReference>
<dbReference type="InterPro" id="IPR018247">
    <property type="entry name" value="EF_Hand_1_Ca_BS"/>
</dbReference>
<keyword evidence="11" id="KW-0812">Transmembrane</keyword>
<dbReference type="GO" id="GO:0000049">
    <property type="term" value="F:tRNA binding"/>
    <property type="evidence" value="ECO:0007669"/>
    <property type="project" value="UniProtKB-UniRule"/>
</dbReference>
<evidence type="ECO:0000256" key="7">
    <source>
        <dbReference type="ARBA" id="ARBA00022884"/>
    </source>
</evidence>
<evidence type="ECO:0000256" key="1">
    <source>
        <dbReference type="ARBA" id="ARBA00022555"/>
    </source>
</evidence>
<feature type="region of interest" description="Disordered" evidence="10">
    <location>
        <begin position="353"/>
        <end position="406"/>
    </location>
</feature>
<evidence type="ECO:0000259" key="14">
    <source>
        <dbReference type="PROSITE" id="PS50886"/>
    </source>
</evidence>
<evidence type="ECO:0000256" key="6">
    <source>
        <dbReference type="ARBA" id="ARBA00022837"/>
    </source>
</evidence>
<evidence type="ECO:0000256" key="5">
    <source>
        <dbReference type="ARBA" id="ARBA00022833"/>
    </source>
</evidence>
<evidence type="ECO:0000256" key="4">
    <source>
        <dbReference type="ARBA" id="ARBA00022771"/>
    </source>
</evidence>
<dbReference type="CDD" id="cd02796">
    <property type="entry name" value="tRNA_bind_bactPheRS"/>
    <property type="match status" value="1"/>
</dbReference>
<dbReference type="FunFam" id="1.10.238.10:FF:000181">
    <property type="entry name" value="CALML5 isoform 1"/>
    <property type="match status" value="1"/>
</dbReference>
<evidence type="ECO:0000256" key="8">
    <source>
        <dbReference type="PROSITE-ProRule" id="PRU00209"/>
    </source>
</evidence>
<feature type="compositionally biased region" description="Basic and acidic residues" evidence="10">
    <location>
        <begin position="353"/>
        <end position="396"/>
    </location>
</feature>
<reference evidence="15" key="1">
    <citation type="submission" date="2023-08" db="EMBL/GenBank/DDBJ databases">
        <authorList>
            <person name="Chen Y."/>
            <person name="Shah S."/>
            <person name="Dougan E. K."/>
            <person name="Thang M."/>
            <person name="Chan C."/>
        </authorList>
    </citation>
    <scope>NUCLEOTIDE SEQUENCE</scope>
</reference>
<feature type="domain" description="TRNA-binding" evidence="14">
    <location>
        <begin position="628"/>
        <end position="726"/>
    </location>
</feature>
<dbReference type="PROSITE" id="PS01358">
    <property type="entry name" value="ZF_RANBP2_1"/>
    <property type="match status" value="1"/>
</dbReference>
<feature type="domain" description="RanBP2-type" evidence="12">
    <location>
        <begin position="596"/>
        <end position="625"/>
    </location>
</feature>
<dbReference type="EMBL" id="CAUJNA010000008">
    <property type="protein sequence ID" value="CAJ1370320.1"/>
    <property type="molecule type" value="Genomic_DNA"/>
</dbReference>
<feature type="domain" description="EF-hand" evidence="13">
    <location>
        <begin position="485"/>
        <end position="520"/>
    </location>
</feature>
<name>A0AA36MJ90_9DINO</name>
<evidence type="ECO:0000259" key="13">
    <source>
        <dbReference type="PROSITE" id="PS50222"/>
    </source>
</evidence>
<keyword evidence="6" id="KW-0106">Calcium</keyword>
<evidence type="ECO:0000256" key="2">
    <source>
        <dbReference type="ARBA" id="ARBA00022723"/>
    </source>
</evidence>
<dbReference type="SMART" id="SM00054">
    <property type="entry name" value="EFh"/>
    <property type="match status" value="2"/>
</dbReference>
<keyword evidence="4 9" id="KW-0863">Zinc-finger</keyword>
<dbReference type="Gene3D" id="1.10.238.10">
    <property type="entry name" value="EF-hand"/>
    <property type="match status" value="2"/>
</dbReference>
<dbReference type="Proteomes" id="UP001178507">
    <property type="component" value="Unassembled WGS sequence"/>
</dbReference>
<keyword evidence="3" id="KW-0677">Repeat</keyword>
<protein>
    <recommendedName>
        <fullName evidence="17">Calmodulin</fullName>
    </recommendedName>
</protein>
<dbReference type="Gene3D" id="2.40.50.140">
    <property type="entry name" value="Nucleic acid-binding proteins"/>
    <property type="match status" value="1"/>
</dbReference>
<organism evidence="15 16">
    <name type="scientific">Effrenium voratum</name>
    <dbReference type="NCBI Taxonomy" id="2562239"/>
    <lineage>
        <taxon>Eukaryota</taxon>
        <taxon>Sar</taxon>
        <taxon>Alveolata</taxon>
        <taxon>Dinophyceae</taxon>
        <taxon>Suessiales</taxon>
        <taxon>Symbiodiniaceae</taxon>
        <taxon>Effrenium</taxon>
    </lineage>
</organism>
<dbReference type="InterPro" id="IPR011992">
    <property type="entry name" value="EF-hand-dom_pair"/>
</dbReference>
<evidence type="ECO:0000313" key="15">
    <source>
        <dbReference type="EMBL" id="CAJ1370320.1"/>
    </source>
</evidence>
<evidence type="ECO:0008006" key="17">
    <source>
        <dbReference type="Google" id="ProtNLM"/>
    </source>
</evidence>
<feature type="domain" description="EF-hand" evidence="13">
    <location>
        <begin position="449"/>
        <end position="484"/>
    </location>
</feature>
<keyword evidence="5" id="KW-0862">Zinc</keyword>
<accession>A0AA36MJ90</accession>
<feature type="transmembrane region" description="Helical" evidence="11">
    <location>
        <begin position="141"/>
        <end position="160"/>
    </location>
</feature>
<dbReference type="InterPro" id="IPR001876">
    <property type="entry name" value="Znf_RanBP2"/>
</dbReference>
<dbReference type="PROSITE" id="PS50886">
    <property type="entry name" value="TRBD"/>
    <property type="match status" value="1"/>
</dbReference>
<dbReference type="InterPro" id="IPR002547">
    <property type="entry name" value="tRNA-bd_dom"/>
</dbReference>
<dbReference type="InterPro" id="IPR012340">
    <property type="entry name" value="NA-bd_OB-fold"/>
</dbReference>
<feature type="transmembrane region" description="Helical" evidence="11">
    <location>
        <begin position="198"/>
        <end position="222"/>
    </location>
</feature>
<evidence type="ECO:0000313" key="16">
    <source>
        <dbReference type="Proteomes" id="UP001178507"/>
    </source>
</evidence>
<feature type="transmembrane region" description="Helical" evidence="11">
    <location>
        <begin position="307"/>
        <end position="330"/>
    </location>
</feature>
<dbReference type="GO" id="GO:0005509">
    <property type="term" value="F:calcium ion binding"/>
    <property type="evidence" value="ECO:0007669"/>
    <property type="project" value="InterPro"/>
</dbReference>
<dbReference type="Pfam" id="PF01588">
    <property type="entry name" value="tRNA_bind"/>
    <property type="match status" value="1"/>
</dbReference>
<proteinExistence type="predicted"/>
<dbReference type="GO" id="GO:0008270">
    <property type="term" value="F:zinc ion binding"/>
    <property type="evidence" value="ECO:0007669"/>
    <property type="project" value="UniProtKB-KW"/>
</dbReference>
<evidence type="ECO:0000256" key="9">
    <source>
        <dbReference type="PROSITE-ProRule" id="PRU00322"/>
    </source>
</evidence>
<comment type="caution">
    <text evidence="15">The sequence shown here is derived from an EMBL/GenBank/DDBJ whole genome shotgun (WGS) entry which is preliminary data.</text>
</comment>
<keyword evidence="11" id="KW-0472">Membrane</keyword>